<evidence type="ECO:0000313" key="1">
    <source>
        <dbReference type="EMBL" id="CAG8716615.1"/>
    </source>
</evidence>
<gene>
    <name evidence="1" type="ORF">DHETER_LOCUS12574</name>
</gene>
<organism evidence="1 2">
    <name type="scientific">Dentiscutata heterogama</name>
    <dbReference type="NCBI Taxonomy" id="1316150"/>
    <lineage>
        <taxon>Eukaryota</taxon>
        <taxon>Fungi</taxon>
        <taxon>Fungi incertae sedis</taxon>
        <taxon>Mucoromycota</taxon>
        <taxon>Glomeromycotina</taxon>
        <taxon>Glomeromycetes</taxon>
        <taxon>Diversisporales</taxon>
        <taxon>Gigasporaceae</taxon>
        <taxon>Dentiscutata</taxon>
    </lineage>
</organism>
<name>A0ACA9PQL0_9GLOM</name>
<comment type="caution">
    <text evidence="1">The sequence shown here is derived from an EMBL/GenBank/DDBJ whole genome shotgun (WGS) entry which is preliminary data.</text>
</comment>
<dbReference type="EMBL" id="CAJVPU010031345">
    <property type="protein sequence ID" value="CAG8716615.1"/>
    <property type="molecule type" value="Genomic_DNA"/>
</dbReference>
<proteinExistence type="predicted"/>
<dbReference type="Proteomes" id="UP000789702">
    <property type="component" value="Unassembled WGS sequence"/>
</dbReference>
<evidence type="ECO:0000313" key="2">
    <source>
        <dbReference type="Proteomes" id="UP000789702"/>
    </source>
</evidence>
<sequence length="73" mass="8333">QNGNHFFEELRKVQTISSVPPSENNSQEKENNYPIVEYLKLLDELISRESSSLSKTPSIPESIKMSGSLWDHV</sequence>
<feature type="non-terminal residue" evidence="1">
    <location>
        <position position="1"/>
    </location>
</feature>
<protein>
    <submittedName>
        <fullName evidence="1">2625_t:CDS:1</fullName>
    </submittedName>
</protein>
<keyword evidence="2" id="KW-1185">Reference proteome</keyword>
<accession>A0ACA9PQL0</accession>
<reference evidence="1" key="1">
    <citation type="submission" date="2021-06" db="EMBL/GenBank/DDBJ databases">
        <authorList>
            <person name="Kallberg Y."/>
            <person name="Tangrot J."/>
            <person name="Rosling A."/>
        </authorList>
    </citation>
    <scope>NUCLEOTIDE SEQUENCE</scope>
    <source>
        <strain evidence="1">IL203A</strain>
    </source>
</reference>